<keyword evidence="3" id="KW-1185">Reference proteome</keyword>
<evidence type="ECO:0000313" key="3">
    <source>
        <dbReference type="Proteomes" id="UP001204144"/>
    </source>
</evidence>
<organism evidence="2 3">
    <name type="scientific">Lacihabitans soyangensis</name>
    <dbReference type="NCBI Taxonomy" id="869394"/>
    <lineage>
        <taxon>Bacteria</taxon>
        <taxon>Pseudomonadati</taxon>
        <taxon>Bacteroidota</taxon>
        <taxon>Cytophagia</taxon>
        <taxon>Cytophagales</taxon>
        <taxon>Leadbetterellaceae</taxon>
        <taxon>Lacihabitans</taxon>
    </lineage>
</organism>
<dbReference type="EMBL" id="RJUF01000029">
    <property type="protein sequence ID" value="MCP9763464.1"/>
    <property type="molecule type" value="Genomic_DNA"/>
</dbReference>
<name>A0AAE3KT86_9BACT</name>
<dbReference type="NCBIfam" id="TIGR04514">
    <property type="entry name" value="GWxTD_dom"/>
    <property type="match status" value="1"/>
</dbReference>
<dbReference type="Pfam" id="PF20094">
    <property type="entry name" value="GWxTD_dom"/>
    <property type="match status" value="1"/>
</dbReference>
<sequence>MRFSLYFLFILLTSIACKVQQKKPVSKESAVLDRAKARESKPVVSSINGKYNFVDSTNARVFMVVELANVADDITFEKLNKVFRIQWSILPEYGTKEKLKSGKLEFSDEVFKKVGKNYQLTLDVPRLKTVESAVMVLDFIDIEAATKYTFDLPIDFYAKKVDTRFLVYDKKDDTFPKFIPYVYEGEEFVVKPINSSQEKLFLKRYSNLSLPALSPMSASKRDPMSEFASEEVIEIVPGEPVSLKQKGVYVLTQNPDNHQDGYGFLVVGDRFPRDTEAQSLKEPLVYMSTPKEIEELKNNENAKEALDLYFLNVAKGNQALAKQLVKTYYKRVAEANKLFSTYKEGWKTDKGMVFVIMGPPSRVQRNRQREVWLYAQNSNNSEIIFTFYRKTNAFTDQNFELVRYPEYSSFWYPFVEAWRTGNVVE</sequence>
<gene>
    <name evidence="2" type="ORF">EGI31_10900</name>
</gene>
<dbReference type="InterPro" id="IPR030959">
    <property type="entry name" value="GWxTD_dom"/>
</dbReference>
<proteinExistence type="predicted"/>
<dbReference type="AlphaFoldDB" id="A0AAE3KT86"/>
<feature type="domain" description="GWxTD" evidence="1">
    <location>
        <begin position="247"/>
        <end position="420"/>
    </location>
</feature>
<dbReference type="RefSeq" id="WP_255037245.1">
    <property type="nucleotide sequence ID" value="NZ_RJUF01000029.1"/>
</dbReference>
<evidence type="ECO:0000313" key="2">
    <source>
        <dbReference type="EMBL" id="MCP9763464.1"/>
    </source>
</evidence>
<evidence type="ECO:0000259" key="1">
    <source>
        <dbReference type="Pfam" id="PF20094"/>
    </source>
</evidence>
<dbReference type="Proteomes" id="UP001204144">
    <property type="component" value="Unassembled WGS sequence"/>
</dbReference>
<dbReference type="PROSITE" id="PS51257">
    <property type="entry name" value="PROKAR_LIPOPROTEIN"/>
    <property type="match status" value="1"/>
</dbReference>
<protein>
    <submittedName>
        <fullName evidence="2">GWxTD domain-containing protein</fullName>
    </submittedName>
</protein>
<reference evidence="2 3" key="1">
    <citation type="submission" date="2018-11" db="EMBL/GenBank/DDBJ databases">
        <title>Novel bacteria species description.</title>
        <authorList>
            <person name="Han J.-H."/>
        </authorList>
    </citation>
    <scope>NUCLEOTIDE SEQUENCE [LARGE SCALE GENOMIC DNA]</scope>
    <source>
        <strain evidence="2 3">KCTC23259</strain>
    </source>
</reference>
<accession>A0AAE3KT86</accession>
<comment type="caution">
    <text evidence="2">The sequence shown here is derived from an EMBL/GenBank/DDBJ whole genome shotgun (WGS) entry which is preliminary data.</text>
</comment>